<dbReference type="Gene3D" id="3.40.50.300">
    <property type="entry name" value="P-loop containing nucleotide triphosphate hydrolases"/>
    <property type="match status" value="1"/>
</dbReference>
<dbReference type="InterPro" id="IPR049945">
    <property type="entry name" value="AAA_22"/>
</dbReference>
<dbReference type="SUPFAM" id="SSF52540">
    <property type="entry name" value="P-loop containing nucleoside triphosphate hydrolases"/>
    <property type="match status" value="1"/>
</dbReference>
<dbReference type="PANTHER" id="PTHR35894">
    <property type="entry name" value="GENERAL SECRETION PATHWAY PROTEIN A-RELATED"/>
    <property type="match status" value="1"/>
</dbReference>
<organism evidence="2 3">
    <name type="scientific">Bacteroides ovatus</name>
    <dbReference type="NCBI Taxonomy" id="28116"/>
    <lineage>
        <taxon>Bacteria</taxon>
        <taxon>Pseudomonadati</taxon>
        <taxon>Bacteroidota</taxon>
        <taxon>Bacteroidia</taxon>
        <taxon>Bacteroidales</taxon>
        <taxon>Bacteroidaceae</taxon>
        <taxon>Bacteroides</taxon>
    </lineage>
</organism>
<reference evidence="2 3" key="1">
    <citation type="journal article" date="2019" name="Nat. Med.">
        <title>A library of human gut bacterial isolates paired with longitudinal multiomics data enables mechanistic microbiome research.</title>
        <authorList>
            <person name="Poyet M."/>
            <person name="Groussin M."/>
            <person name="Gibbons S.M."/>
            <person name="Avila-Pacheco J."/>
            <person name="Jiang X."/>
            <person name="Kearney S.M."/>
            <person name="Perrotta A.R."/>
            <person name="Berdy B."/>
            <person name="Zhao S."/>
            <person name="Lieberman T.D."/>
            <person name="Swanson P.K."/>
            <person name="Smith M."/>
            <person name="Roesemann S."/>
            <person name="Alexander J.E."/>
            <person name="Rich S.A."/>
            <person name="Livny J."/>
            <person name="Vlamakis H."/>
            <person name="Clish C."/>
            <person name="Bullock K."/>
            <person name="Deik A."/>
            <person name="Scott J."/>
            <person name="Pierce K.A."/>
            <person name="Xavier R.J."/>
            <person name="Alm E.J."/>
        </authorList>
    </citation>
    <scope>NUCLEOTIDE SEQUENCE [LARGE SCALE GENOMIC DNA]</scope>
    <source>
        <strain evidence="2 3">BIOML-A2</strain>
    </source>
</reference>
<feature type="non-terminal residue" evidence="2">
    <location>
        <position position="1"/>
    </location>
</feature>
<sequence>AQRWRNVTWVTGEAGCGKSTTARVYLQEHKEVFYILCSEDMKKGDFVREIARTVGIRTEGYNIREVWGLILDDIIQMDAPLLVFDEADKLTEPVFHYFISLYNKLEEKCGVVFLSTDYIAKRISNGLRYQKPGYKEFYSRIGRKFYELEPTDVNDVFAICSANGVTDKKDIDKVIKEASTCDFDLRRVRKSIHKVKRMVGE</sequence>
<dbReference type="GO" id="GO:0016887">
    <property type="term" value="F:ATP hydrolysis activity"/>
    <property type="evidence" value="ECO:0007669"/>
    <property type="project" value="InterPro"/>
</dbReference>
<evidence type="ECO:0000313" key="3">
    <source>
        <dbReference type="Proteomes" id="UP000375690"/>
    </source>
</evidence>
<keyword evidence="2" id="KW-0067">ATP-binding</keyword>
<protein>
    <submittedName>
        <fullName evidence="2">ATP-binding protein</fullName>
    </submittedName>
</protein>
<comment type="caution">
    <text evidence="2">The sequence shown here is derived from an EMBL/GenBank/DDBJ whole genome shotgun (WGS) entry which is preliminary data.</text>
</comment>
<dbReference type="Pfam" id="PF13401">
    <property type="entry name" value="AAA_22"/>
    <property type="match status" value="1"/>
</dbReference>
<feature type="domain" description="ORC1/DEAH AAA+ ATPase" evidence="1">
    <location>
        <begin position="6"/>
        <end position="114"/>
    </location>
</feature>
<name>A0A6A1WXI7_BACOV</name>
<accession>A0A6A1WXI7</accession>
<dbReference type="Proteomes" id="UP000375690">
    <property type="component" value="Unassembled WGS sequence"/>
</dbReference>
<dbReference type="AlphaFoldDB" id="A0A6A1WXI7"/>
<dbReference type="InterPro" id="IPR052026">
    <property type="entry name" value="ExeA_AAA_ATPase_DNA-bind"/>
</dbReference>
<gene>
    <name evidence="2" type="ORF">F3B53_26755</name>
</gene>
<keyword evidence="2" id="KW-0547">Nucleotide-binding</keyword>
<proteinExistence type="predicted"/>
<dbReference type="InterPro" id="IPR027417">
    <property type="entry name" value="P-loop_NTPase"/>
</dbReference>
<dbReference type="GO" id="GO:0005524">
    <property type="term" value="F:ATP binding"/>
    <property type="evidence" value="ECO:0007669"/>
    <property type="project" value="UniProtKB-KW"/>
</dbReference>
<evidence type="ECO:0000259" key="1">
    <source>
        <dbReference type="Pfam" id="PF13401"/>
    </source>
</evidence>
<evidence type="ECO:0000313" key="2">
    <source>
        <dbReference type="EMBL" id="KAB1316843.1"/>
    </source>
</evidence>
<dbReference type="EMBL" id="VWFC01000118">
    <property type="protein sequence ID" value="KAB1316843.1"/>
    <property type="molecule type" value="Genomic_DNA"/>
</dbReference>
<dbReference type="PANTHER" id="PTHR35894:SF1">
    <property type="entry name" value="PHOSPHORIBULOKINASE _ URIDINE KINASE FAMILY"/>
    <property type="match status" value="1"/>
</dbReference>